<comment type="caution">
    <text evidence="8">The sequence shown here is derived from an EMBL/GenBank/DDBJ whole genome shotgun (WGS) entry which is preliminary data.</text>
</comment>
<evidence type="ECO:0000256" key="2">
    <source>
        <dbReference type="ARBA" id="ARBA00022723"/>
    </source>
</evidence>
<dbReference type="Pfam" id="PF00172">
    <property type="entry name" value="Zn_clus"/>
    <property type="match status" value="1"/>
</dbReference>
<dbReference type="CDD" id="cd00067">
    <property type="entry name" value="GAL4"/>
    <property type="match status" value="1"/>
</dbReference>
<dbReference type="CDD" id="cd12148">
    <property type="entry name" value="fungal_TF_MHR"/>
    <property type="match status" value="1"/>
</dbReference>
<dbReference type="Pfam" id="PF04082">
    <property type="entry name" value="Fungal_trans"/>
    <property type="match status" value="1"/>
</dbReference>
<keyword evidence="4" id="KW-0804">Transcription</keyword>
<dbReference type="PROSITE" id="PS50048">
    <property type="entry name" value="ZN2_CY6_FUNGAL_2"/>
    <property type="match status" value="1"/>
</dbReference>
<dbReference type="EMBL" id="CABFNS010000882">
    <property type="protein sequence ID" value="VUC34344.1"/>
    <property type="molecule type" value="Genomic_DNA"/>
</dbReference>
<sequence>MPRLACSSCRASKVRCRVKENDTSCVRCLSRNIPCSYVQHVRSVRSLPQKSLPEAGPAANPQVQTVSSKVPAAYQLLQENHYLDFGRGHPEDILRENEFAFSLVLLYFSNFNDIHFMFDEEAFLRDFRMGDVPPIVLYSMMALSIRYSRSFPRDRYCLIPKYMGECMANGSSSFSLAPFGEELLPRHRGEPLWRHARNLLKDSFDWPSTTAIQVYILLSTYKLSFGGSRQAYLYLGYASNMLRALRFMDSNFSEASVQMESKKRLAYTVALMDRLMFPLKLPSQFEIRDDLPEMRSEEDFWILKKGGDMSETFTNRPSPISVEQEIFKLSSMLVAVCDIYLGRNLISTLDGAQENFQRYSNSRHPLLLYTTANLELQESHDNLRKFAYMHLLYHHVGQILCFRALKSAKYDAFPPSGDDQRYSLQALTEQCYGHASVIVRIITHCSERGFDIHNFSFGQILTVSTVILSHALFWAESTEAVEQLQDDLKILLECVERLKSHTRMFLWVNRNTWIRIVDQNTRILSQMLFLGSQWETMEPTTGGEQDRALVYLFSIVFGLDNNLARRPGLGSLPITSEHPPVGHEDAQADETASQMQFSPGSGIEWMFIS</sequence>
<dbReference type="PANTHER" id="PTHR47338:SF16">
    <property type="entry name" value="TRANSCRIPTION FACTOR, PUTATIVE (AFU_ORTHOLOGUE AFUA_2G09360)-RELATED"/>
    <property type="match status" value="1"/>
</dbReference>
<evidence type="ECO:0000256" key="5">
    <source>
        <dbReference type="ARBA" id="ARBA00023242"/>
    </source>
</evidence>
<dbReference type="Gene3D" id="4.10.240.10">
    <property type="entry name" value="Zn(2)-C6 fungal-type DNA-binding domain"/>
    <property type="match status" value="1"/>
</dbReference>
<proteinExistence type="predicted"/>
<accession>A0ABY6UTI1</accession>
<comment type="subcellular location">
    <subcellularLocation>
        <location evidence="1">Nucleus</location>
    </subcellularLocation>
</comment>
<dbReference type="InterPro" id="IPR036864">
    <property type="entry name" value="Zn2-C6_fun-type_DNA-bd_sf"/>
</dbReference>
<feature type="domain" description="Zn(2)-C6 fungal-type" evidence="7">
    <location>
        <begin position="5"/>
        <end position="37"/>
    </location>
</feature>
<keyword evidence="9" id="KW-1185">Reference proteome</keyword>
<evidence type="ECO:0000313" key="9">
    <source>
        <dbReference type="Proteomes" id="UP000766486"/>
    </source>
</evidence>
<dbReference type="SUPFAM" id="SSF57701">
    <property type="entry name" value="Zn2/Cys6 DNA-binding domain"/>
    <property type="match status" value="1"/>
</dbReference>
<dbReference type="InterPro" id="IPR007219">
    <property type="entry name" value="XnlR_reg_dom"/>
</dbReference>
<evidence type="ECO:0000256" key="3">
    <source>
        <dbReference type="ARBA" id="ARBA00023015"/>
    </source>
</evidence>
<evidence type="ECO:0000259" key="7">
    <source>
        <dbReference type="PROSITE" id="PS50048"/>
    </source>
</evidence>
<dbReference type="Proteomes" id="UP000766486">
    <property type="component" value="Unassembled WGS sequence"/>
</dbReference>
<reference evidence="8 9" key="1">
    <citation type="submission" date="2019-06" db="EMBL/GenBank/DDBJ databases">
        <authorList>
            <person name="Broberg M."/>
        </authorList>
    </citation>
    <scope>NUCLEOTIDE SEQUENCE [LARGE SCALE GENOMIC DNA]</scope>
</reference>
<dbReference type="InterPro" id="IPR050815">
    <property type="entry name" value="TF_fung"/>
</dbReference>
<keyword evidence="2" id="KW-0479">Metal-binding</keyword>
<name>A0ABY6UTI1_BIOOC</name>
<dbReference type="PANTHER" id="PTHR47338">
    <property type="entry name" value="ZN(II)2CYS6 TRANSCRIPTION FACTOR (EUROFUNG)-RELATED"/>
    <property type="match status" value="1"/>
</dbReference>
<gene>
    <name evidence="8" type="ORF">CLO192961_LOCUS380526</name>
</gene>
<dbReference type="InterPro" id="IPR001138">
    <property type="entry name" value="Zn2Cys6_DnaBD"/>
</dbReference>
<evidence type="ECO:0000256" key="4">
    <source>
        <dbReference type="ARBA" id="ARBA00023163"/>
    </source>
</evidence>
<evidence type="ECO:0000256" key="1">
    <source>
        <dbReference type="ARBA" id="ARBA00004123"/>
    </source>
</evidence>
<feature type="region of interest" description="Disordered" evidence="6">
    <location>
        <begin position="570"/>
        <end position="596"/>
    </location>
</feature>
<evidence type="ECO:0000256" key="6">
    <source>
        <dbReference type="SAM" id="MobiDB-lite"/>
    </source>
</evidence>
<keyword evidence="3" id="KW-0805">Transcription regulation</keyword>
<dbReference type="PROSITE" id="PS00463">
    <property type="entry name" value="ZN2_CY6_FUNGAL_1"/>
    <property type="match status" value="1"/>
</dbReference>
<evidence type="ECO:0000313" key="8">
    <source>
        <dbReference type="EMBL" id="VUC34344.1"/>
    </source>
</evidence>
<organism evidence="8 9">
    <name type="scientific">Bionectria ochroleuca</name>
    <name type="common">Gliocladium roseum</name>
    <dbReference type="NCBI Taxonomy" id="29856"/>
    <lineage>
        <taxon>Eukaryota</taxon>
        <taxon>Fungi</taxon>
        <taxon>Dikarya</taxon>
        <taxon>Ascomycota</taxon>
        <taxon>Pezizomycotina</taxon>
        <taxon>Sordariomycetes</taxon>
        <taxon>Hypocreomycetidae</taxon>
        <taxon>Hypocreales</taxon>
        <taxon>Bionectriaceae</taxon>
        <taxon>Clonostachys</taxon>
    </lineage>
</organism>
<protein>
    <recommendedName>
        <fullName evidence="7">Zn(2)-C6 fungal-type domain-containing protein</fullName>
    </recommendedName>
</protein>
<keyword evidence="5" id="KW-0539">Nucleus</keyword>